<keyword evidence="4" id="KW-0813">Transport</keyword>
<dbReference type="GO" id="GO:0016020">
    <property type="term" value="C:membrane"/>
    <property type="evidence" value="ECO:0007669"/>
    <property type="project" value="UniProtKB-SubCell"/>
</dbReference>
<dbReference type="InParanoid" id="F6UVY6"/>
<dbReference type="FunFam" id="1.10.3520.10:FF:000001">
    <property type="entry name" value="Pleckstrin domain-containing family A member 8"/>
    <property type="match status" value="1"/>
</dbReference>
<dbReference type="Pfam" id="PF08718">
    <property type="entry name" value="GLTP"/>
    <property type="match status" value="1"/>
</dbReference>
<dbReference type="PANTHER" id="PTHR10219:SF25">
    <property type="entry name" value="PLECKSTRIN HOMOLOGY DOMAIN-CONTAINING FAMILY A MEMBER 8"/>
    <property type="match status" value="1"/>
</dbReference>
<dbReference type="Gene3D" id="1.10.3520.10">
    <property type="entry name" value="Glycolipid transfer protein"/>
    <property type="match status" value="1"/>
</dbReference>
<name>F6UVY6_CIOIN</name>
<dbReference type="Gene3D" id="2.30.29.30">
    <property type="entry name" value="Pleckstrin-homology domain (PH domain)/Phosphotyrosine-binding domain (PTB)"/>
    <property type="match status" value="1"/>
</dbReference>
<dbReference type="GeneTree" id="ENSGT00940000168323"/>
<dbReference type="GO" id="GO:0035627">
    <property type="term" value="P:ceramide transport"/>
    <property type="evidence" value="ECO:0000318"/>
    <property type="project" value="GO_Central"/>
</dbReference>
<feature type="domain" description="PH" evidence="8">
    <location>
        <begin position="1"/>
        <end position="93"/>
    </location>
</feature>
<dbReference type="SUPFAM" id="SSF110004">
    <property type="entry name" value="Glycolipid transfer protein, GLTP"/>
    <property type="match status" value="1"/>
</dbReference>
<feature type="compositionally biased region" description="Basic and acidic residues" evidence="7">
    <location>
        <begin position="294"/>
        <end position="304"/>
    </location>
</feature>
<evidence type="ECO:0000256" key="2">
    <source>
        <dbReference type="ARBA" id="ARBA00004198"/>
    </source>
</evidence>
<dbReference type="HOGENOM" id="CLU_039839_0_0_1"/>
<dbReference type="GO" id="GO:0005829">
    <property type="term" value="C:cytosol"/>
    <property type="evidence" value="ECO:0000318"/>
    <property type="project" value="GO_Central"/>
</dbReference>
<dbReference type="GO" id="GO:1902388">
    <property type="term" value="F:ceramide 1-phosphate transfer activity"/>
    <property type="evidence" value="ECO:0000318"/>
    <property type="project" value="GO_Central"/>
</dbReference>
<feature type="compositionally biased region" description="Polar residues" evidence="7">
    <location>
        <begin position="258"/>
        <end position="275"/>
    </location>
</feature>
<evidence type="ECO:0000313" key="10">
    <source>
        <dbReference type="Proteomes" id="UP000008144"/>
    </source>
</evidence>
<evidence type="ECO:0000256" key="5">
    <source>
        <dbReference type="ARBA" id="ARBA00023034"/>
    </source>
</evidence>
<reference evidence="9" key="2">
    <citation type="submission" date="2025-08" db="UniProtKB">
        <authorList>
            <consortium name="Ensembl"/>
        </authorList>
    </citation>
    <scope>IDENTIFICATION</scope>
</reference>
<reference evidence="9" key="3">
    <citation type="submission" date="2025-09" db="UniProtKB">
        <authorList>
            <consortium name="Ensembl"/>
        </authorList>
    </citation>
    <scope>IDENTIFICATION</scope>
</reference>
<evidence type="ECO:0000256" key="1">
    <source>
        <dbReference type="ARBA" id="ARBA00004170"/>
    </source>
</evidence>
<evidence type="ECO:0000256" key="4">
    <source>
        <dbReference type="ARBA" id="ARBA00022448"/>
    </source>
</evidence>
<evidence type="ECO:0000256" key="7">
    <source>
        <dbReference type="SAM" id="MobiDB-lite"/>
    </source>
</evidence>
<evidence type="ECO:0000313" key="9">
    <source>
        <dbReference type="Ensembl" id="ENSCINP00000002896.3"/>
    </source>
</evidence>
<dbReference type="FunFam" id="2.30.29.30:FF:000085">
    <property type="entry name" value="Pleckstrin homology domain-containing family A member 8"/>
    <property type="match status" value="1"/>
</dbReference>
<dbReference type="PROSITE" id="PS50003">
    <property type="entry name" value="PH_DOMAIN"/>
    <property type="match status" value="1"/>
</dbReference>
<feature type="region of interest" description="Disordered" evidence="7">
    <location>
        <begin position="242"/>
        <end position="306"/>
    </location>
</feature>
<dbReference type="InterPro" id="IPR014830">
    <property type="entry name" value="Glycolipid_transfer_prot_dom"/>
</dbReference>
<dbReference type="Proteomes" id="UP000008144">
    <property type="component" value="Unassembled WGS sequence"/>
</dbReference>
<feature type="compositionally biased region" description="Low complexity" evidence="7">
    <location>
        <begin position="242"/>
        <end position="257"/>
    </location>
</feature>
<dbReference type="FunCoup" id="F6UVY6">
    <property type="interactions" value="3"/>
</dbReference>
<dbReference type="PANTHER" id="PTHR10219">
    <property type="entry name" value="GLYCOLIPID TRANSFER PROTEIN-RELATED"/>
    <property type="match status" value="1"/>
</dbReference>
<reference evidence="10" key="1">
    <citation type="journal article" date="2002" name="Science">
        <title>The draft genome of Ciona intestinalis: insights into chordate and vertebrate origins.</title>
        <authorList>
            <person name="Dehal P."/>
            <person name="Satou Y."/>
            <person name="Campbell R.K."/>
            <person name="Chapman J."/>
            <person name="Degnan B."/>
            <person name="De Tomaso A."/>
            <person name="Davidson B."/>
            <person name="Di Gregorio A."/>
            <person name="Gelpke M."/>
            <person name="Goodstein D.M."/>
            <person name="Harafuji N."/>
            <person name="Hastings K.E."/>
            <person name="Ho I."/>
            <person name="Hotta K."/>
            <person name="Huang W."/>
            <person name="Kawashima T."/>
            <person name="Lemaire P."/>
            <person name="Martinez D."/>
            <person name="Meinertzhagen I.A."/>
            <person name="Necula S."/>
            <person name="Nonaka M."/>
            <person name="Putnam N."/>
            <person name="Rash S."/>
            <person name="Saiga H."/>
            <person name="Satake M."/>
            <person name="Terry A."/>
            <person name="Yamada L."/>
            <person name="Wang H.G."/>
            <person name="Awazu S."/>
            <person name="Azumi K."/>
            <person name="Boore J."/>
            <person name="Branno M."/>
            <person name="Chin-Bow S."/>
            <person name="DeSantis R."/>
            <person name="Doyle S."/>
            <person name="Francino P."/>
            <person name="Keys D.N."/>
            <person name="Haga S."/>
            <person name="Hayashi H."/>
            <person name="Hino K."/>
            <person name="Imai K.S."/>
            <person name="Inaba K."/>
            <person name="Kano S."/>
            <person name="Kobayashi K."/>
            <person name="Kobayashi M."/>
            <person name="Lee B.I."/>
            <person name="Makabe K.W."/>
            <person name="Manohar C."/>
            <person name="Matassi G."/>
            <person name="Medina M."/>
            <person name="Mochizuki Y."/>
            <person name="Mount S."/>
            <person name="Morishita T."/>
            <person name="Miura S."/>
            <person name="Nakayama A."/>
            <person name="Nishizaka S."/>
            <person name="Nomoto H."/>
            <person name="Ohta F."/>
            <person name="Oishi K."/>
            <person name="Rigoutsos I."/>
            <person name="Sano M."/>
            <person name="Sasaki A."/>
            <person name="Sasakura Y."/>
            <person name="Shoguchi E."/>
            <person name="Shin-i T."/>
            <person name="Spagnuolo A."/>
            <person name="Stainier D."/>
            <person name="Suzuki M.M."/>
            <person name="Tassy O."/>
            <person name="Takatori N."/>
            <person name="Tokuoka M."/>
            <person name="Yagi K."/>
            <person name="Yoshizaki F."/>
            <person name="Wada S."/>
            <person name="Zhang C."/>
            <person name="Hyatt P.D."/>
            <person name="Larimer F."/>
            <person name="Detter C."/>
            <person name="Doggett N."/>
            <person name="Glavina T."/>
            <person name="Hawkins T."/>
            <person name="Richardson P."/>
            <person name="Lucas S."/>
            <person name="Kohara Y."/>
            <person name="Levine M."/>
            <person name="Satoh N."/>
            <person name="Rokhsar D.S."/>
        </authorList>
    </citation>
    <scope>NUCLEOTIDE SEQUENCE [LARGE SCALE GENOMIC DNA]</scope>
</reference>
<dbReference type="OMA" id="ERQMEMN"/>
<dbReference type="InterPro" id="IPR036497">
    <property type="entry name" value="GLTP_sf"/>
</dbReference>
<comment type="subcellular location">
    <subcellularLocation>
        <location evidence="2">Golgi apparatus</location>
        <location evidence="2">trans-Golgi network membrane</location>
    </subcellularLocation>
    <subcellularLocation>
        <location evidence="1">Membrane</location>
        <topology evidence="1">Peripheral membrane protein</topology>
    </subcellularLocation>
</comment>
<organism evidence="9 10">
    <name type="scientific">Ciona intestinalis</name>
    <name type="common">Transparent sea squirt</name>
    <name type="synonym">Ascidia intestinalis</name>
    <dbReference type="NCBI Taxonomy" id="7719"/>
    <lineage>
        <taxon>Eukaryota</taxon>
        <taxon>Metazoa</taxon>
        <taxon>Chordata</taxon>
        <taxon>Tunicata</taxon>
        <taxon>Ascidiacea</taxon>
        <taxon>Phlebobranchia</taxon>
        <taxon>Cionidae</taxon>
        <taxon>Ciona</taxon>
    </lineage>
</organism>
<keyword evidence="6" id="KW-0472">Membrane</keyword>
<evidence type="ECO:0000259" key="8">
    <source>
        <dbReference type="PROSITE" id="PS50003"/>
    </source>
</evidence>
<proteinExistence type="predicted"/>
<dbReference type="GO" id="GO:1902387">
    <property type="term" value="F:ceramide 1-phosphate binding"/>
    <property type="evidence" value="ECO:0000318"/>
    <property type="project" value="GO_Central"/>
</dbReference>
<dbReference type="GO" id="GO:0120009">
    <property type="term" value="P:intermembrane lipid transfer"/>
    <property type="evidence" value="ECO:0000318"/>
    <property type="project" value="GO_Central"/>
</dbReference>
<evidence type="ECO:0000256" key="6">
    <source>
        <dbReference type="ARBA" id="ARBA00023136"/>
    </source>
</evidence>
<dbReference type="GO" id="GO:0005794">
    <property type="term" value="C:Golgi apparatus"/>
    <property type="evidence" value="ECO:0007669"/>
    <property type="project" value="UniProtKB-SubCell"/>
</dbReference>
<keyword evidence="10" id="KW-1185">Reference proteome</keyword>
<accession>F6UVY6</accession>
<dbReference type="Ensembl" id="ENSCINT00000002896.3">
    <property type="protein sequence ID" value="ENSCINP00000002896.3"/>
    <property type="gene ID" value="ENSCING00000001471.3"/>
</dbReference>
<protein>
    <recommendedName>
        <fullName evidence="3">Pleckstrin homology domain-containing family A member 8</fullName>
    </recommendedName>
</protein>
<dbReference type="Pfam" id="PF00169">
    <property type="entry name" value="PH"/>
    <property type="match status" value="1"/>
</dbReference>
<dbReference type="InterPro" id="IPR011993">
    <property type="entry name" value="PH-like_dom_sf"/>
</dbReference>
<evidence type="ECO:0000256" key="3">
    <source>
        <dbReference type="ARBA" id="ARBA00016588"/>
    </source>
</evidence>
<dbReference type="InterPro" id="IPR001849">
    <property type="entry name" value="PH_domain"/>
</dbReference>
<sequence length="469" mass="52860">MEGVVYKWTNYWGGWQPRWLVLKKGILSYYNSQEEVDMGCRASIKISAGDIIPYPNDNTRFDVVVHNEQRWYLKTSNPAERQAWLIELGTAKAGRGDGRENLEKQSREAHDELRTCMSEVRLFCDLLVQQAVVLKEESQKDSPNAEKLTDSSVLLSTSCDTFLASLGRCISISEATFKIPTPPGHMLMTMRSQSLDGKGTLPRLNLNKTRKKLNFCKCWYTLFNKLNKKEIPLNNNNKGFNSDLSSLTSSNPSPTQSDPTLTSSDPYTTQNNPVTPNLRGNPHQKLKNPRTYPKSKETPHHPNEDEPLTFFSAMLHSFSDITLLQDGGIDSISFLLSCEGIIPFLDTIGSTAFAPVKIDFMGNIRKLRTKQSSDPEHFTTLQDILHQEIITSTSKVRNSATDALMWLKRGLRFVQNFLVIFKDGEQDLTAALNKSYAATLKPYHGWVVKGIFALAVKAAPYPKDFIRAL</sequence>
<keyword evidence="5" id="KW-0333">Golgi apparatus</keyword>
<dbReference type="SMART" id="SM00233">
    <property type="entry name" value="PH"/>
    <property type="match status" value="1"/>
</dbReference>
<dbReference type="SUPFAM" id="SSF50729">
    <property type="entry name" value="PH domain-like"/>
    <property type="match status" value="1"/>
</dbReference>
<dbReference type="AlphaFoldDB" id="F6UVY6"/>